<sequence length="347" mass="36680">MMSSSHHLAAMLTKVGSALEISRRPTPTPGPDELLIDVKAIALNPVDRFQRASGFHISHAPAVLGSDVAGVILASGSSITSDASLKPGTRVAAFAPCFFKEGEPNYGAMQQRVLVPAANAVPLPDGISFNEAALLPMAVATAWLGWYTIGLPVHTSFTPADKQGMLVWGGASSIGSAAVQTARAMGFTVYATASPKHHAYLQSLGATRVFDYKAAGVEQAIIDAARHDGVALRTGYDAVGQLKSCLDVLKDFKGDDVAKLAEAVRMNDDSPRVDGVVAKFIAAAPDARERDEQFRFVFNVWLKERLASGEFVPSPKVRVVEGGLEAANDALDILKEGVSGEKLVLEV</sequence>
<organism evidence="5 6">
    <name type="scientific">Phyllosticta capitalensis</name>
    <dbReference type="NCBI Taxonomy" id="121624"/>
    <lineage>
        <taxon>Eukaryota</taxon>
        <taxon>Fungi</taxon>
        <taxon>Dikarya</taxon>
        <taxon>Ascomycota</taxon>
        <taxon>Pezizomycotina</taxon>
        <taxon>Dothideomycetes</taxon>
        <taxon>Dothideomycetes incertae sedis</taxon>
        <taxon>Botryosphaeriales</taxon>
        <taxon>Phyllostictaceae</taxon>
        <taxon>Phyllosticta</taxon>
    </lineage>
</organism>
<dbReference type="PANTHER" id="PTHR45348">
    <property type="entry name" value="HYPOTHETICAL OXIDOREDUCTASE (EUROFUNG)"/>
    <property type="match status" value="1"/>
</dbReference>
<dbReference type="InterPro" id="IPR013149">
    <property type="entry name" value="ADH-like_C"/>
</dbReference>
<comment type="similarity">
    <text evidence="1">Belongs to the zinc-containing alcohol dehydrogenase family.</text>
</comment>
<dbReference type="InterPro" id="IPR011032">
    <property type="entry name" value="GroES-like_sf"/>
</dbReference>
<evidence type="ECO:0000256" key="1">
    <source>
        <dbReference type="ARBA" id="ARBA00008072"/>
    </source>
</evidence>
<proteinExistence type="inferred from homology"/>
<dbReference type="EMBL" id="JBBWRZ010000014">
    <property type="protein sequence ID" value="KAK8223083.1"/>
    <property type="molecule type" value="Genomic_DNA"/>
</dbReference>
<name>A0ABR1Y8W9_9PEZI</name>
<dbReference type="InterPro" id="IPR013154">
    <property type="entry name" value="ADH-like_N"/>
</dbReference>
<protein>
    <submittedName>
        <fullName evidence="5">Chaperonin 10-like protein</fullName>
    </submittedName>
</protein>
<dbReference type="Pfam" id="PF00107">
    <property type="entry name" value="ADH_zinc_N"/>
    <property type="match status" value="1"/>
</dbReference>
<dbReference type="SUPFAM" id="SSF51735">
    <property type="entry name" value="NAD(P)-binding Rossmann-fold domains"/>
    <property type="match status" value="1"/>
</dbReference>
<dbReference type="Gene3D" id="3.40.50.720">
    <property type="entry name" value="NAD(P)-binding Rossmann-like Domain"/>
    <property type="match status" value="1"/>
</dbReference>
<evidence type="ECO:0000256" key="3">
    <source>
        <dbReference type="ARBA" id="ARBA00023002"/>
    </source>
</evidence>
<dbReference type="SMART" id="SM00829">
    <property type="entry name" value="PKS_ER"/>
    <property type="match status" value="1"/>
</dbReference>
<dbReference type="InterPro" id="IPR020843">
    <property type="entry name" value="ER"/>
</dbReference>
<feature type="domain" description="Enoyl reductase (ER)" evidence="4">
    <location>
        <begin position="16"/>
        <end position="345"/>
    </location>
</feature>
<reference evidence="5 6" key="1">
    <citation type="submission" date="2024-04" db="EMBL/GenBank/DDBJ databases">
        <title>Phyllosticta paracitricarpa is synonymous to the EU quarantine fungus P. citricarpa based on phylogenomic analyses.</title>
        <authorList>
            <consortium name="Lawrence Berkeley National Laboratory"/>
            <person name="Van Ingen-Buijs V.A."/>
            <person name="Van Westerhoven A.C."/>
            <person name="Haridas S."/>
            <person name="Skiadas P."/>
            <person name="Martin F."/>
            <person name="Groenewald J.Z."/>
            <person name="Crous P.W."/>
            <person name="Seidl M.F."/>
        </authorList>
    </citation>
    <scope>NUCLEOTIDE SEQUENCE [LARGE SCALE GENOMIC DNA]</scope>
    <source>
        <strain evidence="5 6">CBS 123374</strain>
    </source>
</reference>
<dbReference type="CDD" id="cd08249">
    <property type="entry name" value="enoyl_reductase_like"/>
    <property type="match status" value="1"/>
</dbReference>
<keyword evidence="3" id="KW-0560">Oxidoreductase</keyword>
<evidence type="ECO:0000313" key="5">
    <source>
        <dbReference type="EMBL" id="KAK8223083.1"/>
    </source>
</evidence>
<evidence type="ECO:0000256" key="2">
    <source>
        <dbReference type="ARBA" id="ARBA00011245"/>
    </source>
</evidence>
<comment type="subunit">
    <text evidence="2">Monomer.</text>
</comment>
<accession>A0ABR1Y8W9</accession>
<dbReference type="InterPro" id="IPR036291">
    <property type="entry name" value="NAD(P)-bd_dom_sf"/>
</dbReference>
<dbReference type="SUPFAM" id="SSF50129">
    <property type="entry name" value="GroES-like"/>
    <property type="match status" value="1"/>
</dbReference>
<dbReference type="Gene3D" id="3.90.180.10">
    <property type="entry name" value="Medium-chain alcohol dehydrogenases, catalytic domain"/>
    <property type="match status" value="1"/>
</dbReference>
<dbReference type="Pfam" id="PF08240">
    <property type="entry name" value="ADH_N"/>
    <property type="match status" value="1"/>
</dbReference>
<dbReference type="Proteomes" id="UP001492380">
    <property type="component" value="Unassembled WGS sequence"/>
</dbReference>
<dbReference type="PANTHER" id="PTHR45348:SF2">
    <property type="entry name" value="ZINC-TYPE ALCOHOL DEHYDROGENASE-LIKE PROTEIN C2E1P3.01"/>
    <property type="match status" value="1"/>
</dbReference>
<evidence type="ECO:0000259" key="4">
    <source>
        <dbReference type="SMART" id="SM00829"/>
    </source>
</evidence>
<gene>
    <name evidence="5" type="ORF">HDK90DRAFT_110708</name>
</gene>
<dbReference type="InterPro" id="IPR047122">
    <property type="entry name" value="Trans-enoyl_RdTase-like"/>
</dbReference>
<comment type="caution">
    <text evidence="5">The sequence shown here is derived from an EMBL/GenBank/DDBJ whole genome shotgun (WGS) entry which is preliminary data.</text>
</comment>
<keyword evidence="6" id="KW-1185">Reference proteome</keyword>
<evidence type="ECO:0000313" key="6">
    <source>
        <dbReference type="Proteomes" id="UP001492380"/>
    </source>
</evidence>